<comment type="caution">
    <text evidence="4">The sequence shown here is derived from an EMBL/GenBank/DDBJ whole genome shotgun (WGS) entry which is preliminary data.</text>
</comment>
<dbReference type="InterPro" id="IPR011234">
    <property type="entry name" value="Fumarylacetoacetase-like_C"/>
</dbReference>
<evidence type="ECO:0000313" key="5">
    <source>
        <dbReference type="Proteomes" id="UP001597541"/>
    </source>
</evidence>
<accession>A0ABW5PDQ4</accession>
<evidence type="ECO:0000256" key="1">
    <source>
        <dbReference type="ARBA" id="ARBA00010211"/>
    </source>
</evidence>
<organism evidence="4 5">
    <name type="scientific">Paenibacillus gansuensis</name>
    <dbReference type="NCBI Taxonomy" id="306542"/>
    <lineage>
        <taxon>Bacteria</taxon>
        <taxon>Bacillati</taxon>
        <taxon>Bacillota</taxon>
        <taxon>Bacilli</taxon>
        <taxon>Bacillales</taxon>
        <taxon>Paenibacillaceae</taxon>
        <taxon>Paenibacillus</taxon>
    </lineage>
</organism>
<proteinExistence type="inferred from homology"/>
<dbReference type="SUPFAM" id="SSF56529">
    <property type="entry name" value="FAH"/>
    <property type="match status" value="1"/>
</dbReference>
<dbReference type="RefSeq" id="WP_377603282.1">
    <property type="nucleotide sequence ID" value="NZ_JBHUME010000008.1"/>
</dbReference>
<dbReference type="InterPro" id="IPR036663">
    <property type="entry name" value="Fumarylacetoacetase_C_sf"/>
</dbReference>
<protein>
    <submittedName>
        <fullName evidence="4">Fumarylacetoacetate hydrolase family protein</fullName>
    </submittedName>
</protein>
<dbReference type="EMBL" id="JBHUME010000008">
    <property type="protein sequence ID" value="MFD2613283.1"/>
    <property type="molecule type" value="Genomic_DNA"/>
</dbReference>
<keyword evidence="4" id="KW-0378">Hydrolase</keyword>
<evidence type="ECO:0000313" key="4">
    <source>
        <dbReference type="EMBL" id="MFD2613283.1"/>
    </source>
</evidence>
<evidence type="ECO:0000259" key="3">
    <source>
        <dbReference type="Pfam" id="PF01557"/>
    </source>
</evidence>
<comment type="similarity">
    <text evidence="1">Belongs to the FAH family.</text>
</comment>
<dbReference type="GO" id="GO:0016787">
    <property type="term" value="F:hydrolase activity"/>
    <property type="evidence" value="ECO:0007669"/>
    <property type="project" value="UniProtKB-KW"/>
</dbReference>
<sequence length="212" mass="23320">MGNEIRNIRNIYCVGRNYRLHAAELGNAVPDAPMIFTKPTHAAVQLDGSELVLTGKAGEVHFEGELVVRIFRPYFDGASLHDLVDGIALGIDFTLRDVQNELKKKGHPWLAAKGFRNSAALTEFLPFPGEQELSETDFVLEKNGVETQRGNVRDMIFSLETVIRFIDEHYGLGEGDLIYTGTPSGVGPVAGGDRIALKWGERTLGEAVIVLR</sequence>
<feature type="domain" description="Fumarylacetoacetase-like C-terminal" evidence="3">
    <location>
        <begin position="11"/>
        <end position="196"/>
    </location>
</feature>
<dbReference type="PANTHER" id="PTHR11820">
    <property type="entry name" value="ACYLPYRUVASE"/>
    <property type="match status" value="1"/>
</dbReference>
<keyword evidence="2" id="KW-0479">Metal-binding</keyword>
<dbReference type="Pfam" id="PF01557">
    <property type="entry name" value="FAA_hydrolase"/>
    <property type="match status" value="1"/>
</dbReference>
<gene>
    <name evidence="4" type="ORF">ACFSUF_12705</name>
</gene>
<name>A0ABW5PDQ4_9BACL</name>
<evidence type="ECO:0000256" key="2">
    <source>
        <dbReference type="ARBA" id="ARBA00022723"/>
    </source>
</evidence>
<keyword evidence="5" id="KW-1185">Reference proteome</keyword>
<dbReference type="Gene3D" id="3.90.850.10">
    <property type="entry name" value="Fumarylacetoacetase-like, C-terminal domain"/>
    <property type="match status" value="1"/>
</dbReference>
<dbReference type="Proteomes" id="UP001597541">
    <property type="component" value="Unassembled WGS sequence"/>
</dbReference>
<dbReference type="PANTHER" id="PTHR11820:SF7">
    <property type="entry name" value="ACYLPYRUVASE FAHD1, MITOCHONDRIAL"/>
    <property type="match status" value="1"/>
</dbReference>
<reference evidence="5" key="1">
    <citation type="journal article" date="2019" name="Int. J. Syst. Evol. Microbiol.">
        <title>The Global Catalogue of Microorganisms (GCM) 10K type strain sequencing project: providing services to taxonomists for standard genome sequencing and annotation.</title>
        <authorList>
            <consortium name="The Broad Institute Genomics Platform"/>
            <consortium name="The Broad Institute Genome Sequencing Center for Infectious Disease"/>
            <person name="Wu L."/>
            <person name="Ma J."/>
        </authorList>
    </citation>
    <scope>NUCLEOTIDE SEQUENCE [LARGE SCALE GENOMIC DNA]</scope>
    <source>
        <strain evidence="5">KCTC 3950</strain>
    </source>
</reference>